<dbReference type="STRING" id="218491.ECA0399A"/>
<accession>Q6DA57</accession>
<organism evidence="1 2">
    <name type="scientific">Pectobacterium atrosepticum (strain SCRI 1043 / ATCC BAA-672)</name>
    <name type="common">Erwinia carotovora subsp. atroseptica</name>
    <dbReference type="NCBI Taxonomy" id="218491"/>
    <lineage>
        <taxon>Bacteria</taxon>
        <taxon>Pseudomonadati</taxon>
        <taxon>Pseudomonadota</taxon>
        <taxon>Gammaproteobacteria</taxon>
        <taxon>Enterobacterales</taxon>
        <taxon>Pectobacteriaceae</taxon>
        <taxon>Pectobacterium</taxon>
    </lineage>
</organism>
<dbReference type="Proteomes" id="UP000007966">
    <property type="component" value="Chromosome"/>
</dbReference>
<dbReference type="KEGG" id="eca:ECA0399A"/>
<reference evidence="1" key="1">
    <citation type="submission" date="2004-02" db="EMBL/GenBank/DDBJ databases">
        <title>The genome sequence of the enterobacterial phytopathogen Erwinia carotovora subsp. atroseptica SCRI1043 and functional genomic identification of novel virulence factors.</title>
        <authorList>
            <person name="Bell K.S."/>
            <person name="Sebaihia M."/>
            <person name="Pritchard L."/>
            <person name="Holden M."/>
            <person name="Hyman L.J."/>
            <person name="Holeva M.C."/>
            <person name="Thomson N.R."/>
            <person name="Bentley S.D."/>
            <person name="Churcher C."/>
            <person name="Mungall K."/>
            <person name="Atkin R."/>
            <person name="Bason N."/>
            <person name="Brooks K."/>
            <person name="Chillingworth T."/>
            <person name="Clark K."/>
            <person name="Doggett J."/>
            <person name="Fraser A."/>
            <person name="Hance Z."/>
            <person name="Hauser H."/>
            <person name="Jagels K."/>
            <person name="Moule S."/>
            <person name="Norbertczak H."/>
            <person name="Ormond D."/>
            <person name="Price C."/>
            <person name="Quail M.A."/>
            <person name="Sanders M."/>
            <person name="Walker D."/>
            <person name="Whitehead S."/>
            <person name="Salmond G.P.C."/>
            <person name="Birch P.R.J."/>
            <person name="Barrell B.G."/>
            <person name="Parkhill J."/>
            <person name="Toth I.K."/>
        </authorList>
    </citation>
    <scope>NUCLEOTIDE SEQUENCE</scope>
    <source>
        <strain evidence="1">SCRI1043</strain>
    </source>
</reference>
<protein>
    <submittedName>
        <fullName evidence="1">Hemagglutinin-like protein (Partial)</fullName>
    </submittedName>
</protein>
<dbReference type="HOGENOM" id="CLU_3193146_0_0_6"/>
<proteinExistence type="predicted"/>
<feature type="non-terminal residue" evidence="1">
    <location>
        <position position="1"/>
    </location>
</feature>
<evidence type="ECO:0000313" key="2">
    <source>
        <dbReference type="Proteomes" id="UP000007966"/>
    </source>
</evidence>
<evidence type="ECO:0000313" key="1">
    <source>
        <dbReference type="EMBL" id="CAG73318.1"/>
    </source>
</evidence>
<dbReference type="AlphaFoldDB" id="Q6DA57"/>
<sequence length="46" mass="5194">LSNDVEHANQTLSPIFDKEKEQKRLQQMQVIAEISSQVIDIAGNAR</sequence>
<dbReference type="eggNOG" id="COG3210">
    <property type="taxonomic scope" value="Bacteria"/>
</dbReference>
<name>Q6DA57_PECAS</name>
<keyword evidence="2" id="KW-1185">Reference proteome</keyword>
<feature type="non-terminal residue" evidence="1">
    <location>
        <position position="46"/>
    </location>
</feature>
<dbReference type="EMBL" id="BX950851">
    <property type="protein sequence ID" value="CAG73318.1"/>
    <property type="molecule type" value="Genomic_DNA"/>
</dbReference>
<gene>
    <name evidence="1" type="ORF">ECA0399A</name>
</gene>